<dbReference type="EMBL" id="AP022609">
    <property type="protein sequence ID" value="BBZ25190.1"/>
    <property type="molecule type" value="Genomic_DNA"/>
</dbReference>
<reference evidence="1 2" key="1">
    <citation type="journal article" date="2019" name="Emerg. Microbes Infect.">
        <title>Comprehensive subspecies identification of 175 nontuberculous mycobacteria species based on 7547 genomic profiles.</title>
        <authorList>
            <person name="Matsumoto Y."/>
            <person name="Kinjo T."/>
            <person name="Motooka D."/>
            <person name="Nabeya D."/>
            <person name="Jung N."/>
            <person name="Uechi K."/>
            <person name="Horii T."/>
            <person name="Iida T."/>
            <person name="Fujita J."/>
            <person name="Nakamura S."/>
        </authorList>
    </citation>
    <scope>NUCLEOTIDE SEQUENCE [LARGE SCALE GENOMIC DNA]</scope>
    <source>
        <strain evidence="1 2">JCM 13571</strain>
    </source>
</reference>
<dbReference type="Proteomes" id="UP000467260">
    <property type="component" value="Chromosome"/>
</dbReference>
<protein>
    <submittedName>
        <fullName evidence="1">Uncharacterized protein</fullName>
    </submittedName>
</protein>
<accession>A0A7I7X768</accession>
<organism evidence="1 2">
    <name type="scientific">Mycolicibacter hiberniae</name>
    <dbReference type="NCBI Taxonomy" id="29314"/>
    <lineage>
        <taxon>Bacteria</taxon>
        <taxon>Bacillati</taxon>
        <taxon>Actinomycetota</taxon>
        <taxon>Actinomycetes</taxon>
        <taxon>Mycobacteriales</taxon>
        <taxon>Mycobacteriaceae</taxon>
        <taxon>Mycolicibacter</taxon>
    </lineage>
</organism>
<dbReference type="KEGG" id="mhib:MHIB_36080"/>
<evidence type="ECO:0000313" key="2">
    <source>
        <dbReference type="Proteomes" id="UP000467260"/>
    </source>
</evidence>
<proteinExistence type="predicted"/>
<name>A0A7I7X768_9MYCO</name>
<keyword evidence="2" id="KW-1185">Reference proteome</keyword>
<sequence length="67" mass="7137">MLAPTETAISPAAAAPATPQRDFLWTDRSRVIIPVDNQRYADLAGKYLEAAGFRADPAAPIGIVNGR</sequence>
<dbReference type="RefSeq" id="WP_133054921.1">
    <property type="nucleotide sequence ID" value="NZ_AP022609.1"/>
</dbReference>
<dbReference type="AlphaFoldDB" id="A0A7I7X768"/>
<gene>
    <name evidence="1" type="ORF">MHIB_36080</name>
</gene>
<evidence type="ECO:0000313" key="1">
    <source>
        <dbReference type="EMBL" id="BBZ25190.1"/>
    </source>
</evidence>